<dbReference type="Proteomes" id="UP000577697">
    <property type="component" value="Unassembled WGS sequence"/>
</dbReference>
<protein>
    <submittedName>
        <fullName evidence="2">3-hydroxybutyryl-CoA dehydrogenase</fullName>
        <ecNumber evidence="3">1.1.1.157</ecNumber>
    </submittedName>
</protein>
<dbReference type="Proteomes" id="UP000075755">
    <property type="component" value="Plasmid pAA02"/>
</dbReference>
<dbReference type="InterPro" id="IPR008927">
    <property type="entry name" value="6-PGluconate_DH-like_C_sf"/>
</dbReference>
<evidence type="ECO:0000313" key="5">
    <source>
        <dbReference type="Proteomes" id="UP000577697"/>
    </source>
</evidence>
<keyword evidence="3" id="KW-0560">Oxidoreductase</keyword>
<dbReference type="GO" id="GO:0006635">
    <property type="term" value="P:fatty acid beta-oxidation"/>
    <property type="evidence" value="ECO:0007669"/>
    <property type="project" value="TreeGrafter"/>
</dbReference>
<name>A0AAC9FER9_AMIAI</name>
<dbReference type="GO" id="GO:0008691">
    <property type="term" value="F:3-hydroxybutyryl-CoA dehydrogenase activity"/>
    <property type="evidence" value="ECO:0007669"/>
    <property type="project" value="UniProtKB-EC"/>
</dbReference>
<dbReference type="InterPro" id="IPR006108">
    <property type="entry name" value="3HC_DH_C"/>
</dbReference>
<dbReference type="Pfam" id="PF00725">
    <property type="entry name" value="3HCDH"/>
    <property type="match status" value="1"/>
</dbReference>
<dbReference type="EMBL" id="CP015007">
    <property type="protein sequence ID" value="AMS45285.1"/>
    <property type="molecule type" value="Genomic_DNA"/>
</dbReference>
<dbReference type="EMBL" id="JACICB010000004">
    <property type="protein sequence ID" value="MBB3704950.1"/>
    <property type="molecule type" value="Genomic_DNA"/>
</dbReference>
<dbReference type="PANTHER" id="PTHR48075:SF5">
    <property type="entry name" value="3-HYDROXYBUTYRYL-COA DEHYDROGENASE"/>
    <property type="match status" value="1"/>
</dbReference>
<evidence type="ECO:0000313" key="4">
    <source>
        <dbReference type="Proteomes" id="UP000075755"/>
    </source>
</evidence>
<gene>
    <name evidence="2" type="ORF">AA2016_6390</name>
    <name evidence="3" type="ORF">FHS67_001260</name>
</gene>
<keyword evidence="2" id="KW-0614">Plasmid</keyword>
<dbReference type="PANTHER" id="PTHR48075">
    <property type="entry name" value="3-HYDROXYACYL-COA DEHYDROGENASE FAMILY PROTEIN"/>
    <property type="match status" value="1"/>
</dbReference>
<dbReference type="Gene3D" id="1.10.1040.50">
    <property type="match status" value="1"/>
</dbReference>
<accession>A0AAC9FER9</accession>
<evidence type="ECO:0000313" key="2">
    <source>
        <dbReference type="EMBL" id="AMS45285.1"/>
    </source>
</evidence>
<dbReference type="SUPFAM" id="SSF48179">
    <property type="entry name" value="6-phosphogluconate dehydrogenase C-terminal domain-like"/>
    <property type="match status" value="1"/>
</dbReference>
<dbReference type="RefSeq" id="WP_067969529.1">
    <property type="nucleotide sequence ID" value="NZ_CP015007.1"/>
</dbReference>
<dbReference type="EC" id="1.1.1.157" evidence="3"/>
<evidence type="ECO:0000313" key="3">
    <source>
        <dbReference type="EMBL" id="MBB3704950.1"/>
    </source>
</evidence>
<keyword evidence="5" id="KW-1185">Reference proteome</keyword>
<reference evidence="2 4" key="1">
    <citation type="submission" date="2016-03" db="EMBL/GenBank/DDBJ databases">
        <title>Complete genome of Aminobacter aminovorans KCTC 2477.</title>
        <authorList>
            <person name="Kim K.M."/>
        </authorList>
    </citation>
    <scope>NUCLEOTIDE SEQUENCE [LARGE SCALE GENOMIC DNA]</scope>
    <source>
        <strain evidence="2 4">KCTC 2477</strain>
        <plasmid evidence="2 4">pAA02</plasmid>
    </source>
</reference>
<dbReference type="AlphaFoldDB" id="A0AAC9FER9"/>
<geneLocation type="plasmid" evidence="2 4">
    <name>pAA02</name>
</geneLocation>
<organism evidence="2 4">
    <name type="scientific">Aminobacter aminovorans</name>
    <name type="common">Chelatobacter heintzii</name>
    <dbReference type="NCBI Taxonomy" id="83263"/>
    <lineage>
        <taxon>Bacteria</taxon>
        <taxon>Pseudomonadati</taxon>
        <taxon>Pseudomonadota</taxon>
        <taxon>Alphaproteobacteria</taxon>
        <taxon>Hyphomicrobiales</taxon>
        <taxon>Phyllobacteriaceae</taxon>
        <taxon>Aminobacter</taxon>
    </lineage>
</organism>
<sequence>MAYMVIKKSESRSFPAGDPFLAAISQPSEATAVVYLTGTRLEPHPDKEVVLVELGHECLGQHTGEDLGEEGSNVVGFARYRNGSDAPTRLVELVVQKNTHAAAIDAARTLMQAAGFTVAVCGDQSGRIIDRLVRPKYNAALRLLDESLASQKDIDLTCRLGLGYQDGPIERVVRGGLEHHYAVCKELFETYGTSGFAPARRAVVAARRQEMKS</sequence>
<proteinExistence type="predicted"/>
<reference evidence="3 5" key="2">
    <citation type="submission" date="2020-08" db="EMBL/GenBank/DDBJ databases">
        <title>Genomic Encyclopedia of Type Strains, Phase IV (KMG-IV): sequencing the most valuable type-strain genomes for metagenomic binning, comparative biology and taxonomic classification.</title>
        <authorList>
            <person name="Goeker M."/>
        </authorList>
    </citation>
    <scope>NUCLEOTIDE SEQUENCE [LARGE SCALE GENOMIC DNA]</scope>
    <source>
        <strain evidence="3 5">DSM 10368</strain>
    </source>
</reference>
<dbReference type="KEGG" id="aak:AA2016_6390"/>
<evidence type="ECO:0000259" key="1">
    <source>
        <dbReference type="Pfam" id="PF00725"/>
    </source>
</evidence>
<feature type="domain" description="3-hydroxyacyl-CoA dehydrogenase C-terminal" evidence="1">
    <location>
        <begin position="128"/>
        <end position="212"/>
    </location>
</feature>